<dbReference type="EMBL" id="CP045725">
    <property type="protein sequence ID" value="QGF24951.1"/>
    <property type="molecule type" value="Genomic_DNA"/>
</dbReference>
<evidence type="ECO:0000256" key="4">
    <source>
        <dbReference type="ARBA" id="ARBA00022829"/>
    </source>
</evidence>
<evidence type="ECO:0000256" key="2">
    <source>
        <dbReference type="ARBA" id="ARBA00022490"/>
    </source>
</evidence>
<dbReference type="GO" id="GO:0005737">
    <property type="term" value="C:cytoplasm"/>
    <property type="evidence" value="ECO:0007669"/>
    <property type="project" value="UniProtKB-SubCell"/>
</dbReference>
<evidence type="ECO:0000259" key="10">
    <source>
        <dbReference type="PROSITE" id="PS51898"/>
    </source>
</evidence>
<feature type="active site" evidence="9">
    <location>
        <position position="185"/>
    </location>
</feature>
<feature type="domain" description="Core-binding (CB)" evidence="11">
    <location>
        <begin position="9"/>
        <end position="95"/>
    </location>
</feature>
<dbReference type="InterPro" id="IPR023009">
    <property type="entry name" value="Tyrosine_recombinase_XerC/XerD"/>
</dbReference>
<dbReference type="AlphaFoldDB" id="A0A5Q2FEX8"/>
<keyword evidence="5 9" id="KW-0229">DNA integration</keyword>
<reference evidence="12 13" key="1">
    <citation type="submission" date="2019-10" db="EMBL/GenBank/DDBJ databases">
        <title>Genomic analysis of Raineyella sp. CBA3103.</title>
        <authorList>
            <person name="Roh S.W."/>
        </authorList>
    </citation>
    <scope>NUCLEOTIDE SEQUENCE [LARGE SCALE GENOMIC DNA]</scope>
    <source>
        <strain evidence="12 13">CBA3103</strain>
    </source>
</reference>
<feature type="domain" description="Tyr recombinase" evidence="10">
    <location>
        <begin position="116"/>
        <end position="303"/>
    </location>
</feature>
<dbReference type="Pfam" id="PF00589">
    <property type="entry name" value="Phage_integrase"/>
    <property type="match status" value="1"/>
</dbReference>
<keyword evidence="6 9" id="KW-0238">DNA-binding</keyword>
<dbReference type="PROSITE" id="PS51898">
    <property type="entry name" value="TYR_RECOMBINASE"/>
    <property type="match status" value="1"/>
</dbReference>
<dbReference type="CDD" id="cd00798">
    <property type="entry name" value="INT_XerDC_C"/>
    <property type="match status" value="1"/>
</dbReference>
<dbReference type="HAMAP" id="MF_01808">
    <property type="entry name" value="Recomb_XerC_XerD"/>
    <property type="match status" value="1"/>
</dbReference>
<accession>A0A5Q2FEX8</accession>
<keyword evidence="4 9" id="KW-0159">Chromosome partition</keyword>
<dbReference type="GO" id="GO:0051301">
    <property type="term" value="P:cell division"/>
    <property type="evidence" value="ECO:0007669"/>
    <property type="project" value="UniProtKB-KW"/>
</dbReference>
<keyword evidence="8 9" id="KW-0131">Cell cycle</keyword>
<dbReference type="KEGG" id="rain:Rai3103_16490"/>
<name>A0A5Q2FEX8_9ACTN</name>
<feature type="active site" evidence="9">
    <location>
        <position position="255"/>
    </location>
</feature>
<dbReference type="GO" id="GO:0007059">
    <property type="term" value="P:chromosome segregation"/>
    <property type="evidence" value="ECO:0007669"/>
    <property type="project" value="UniProtKB-UniRule"/>
</dbReference>
<evidence type="ECO:0000256" key="7">
    <source>
        <dbReference type="ARBA" id="ARBA00023172"/>
    </source>
</evidence>
<evidence type="ECO:0000256" key="9">
    <source>
        <dbReference type="HAMAP-Rule" id="MF_01808"/>
    </source>
</evidence>
<sequence length="309" mass="33389">MSGGGELPDEVRQVLAAYRRHLEGERNVSPHTVRAYVGDVTELSDHLARQGTLRLEDVTITDLRGWLGAQQRDGASRATLGRRASAIRSFFAWARRDGLVAVDPSLRLASPRAARPLPATLDQSQAAALMDEARLRAAEQAGPLGVRDVAILELLYASGLRVSELCGLDTSSVDADRQLVRVLGKGDKERVVPVGRPALMAVTAWMARRPEVSTPSSGQALFLGARGARIDPRVVRRLVHRHLGLVTGAPDLGPHGLRHAMATHLLEGGADLRTVQEMLGHASLATTQIYTHVTADRLQAAFRQAHPRA</sequence>
<evidence type="ECO:0000259" key="11">
    <source>
        <dbReference type="PROSITE" id="PS51900"/>
    </source>
</evidence>
<dbReference type="InterPro" id="IPR004107">
    <property type="entry name" value="Integrase_SAM-like_N"/>
</dbReference>
<dbReference type="InterPro" id="IPR013762">
    <property type="entry name" value="Integrase-like_cat_sf"/>
</dbReference>
<dbReference type="SUPFAM" id="SSF56349">
    <property type="entry name" value="DNA breaking-rejoining enzymes"/>
    <property type="match status" value="1"/>
</dbReference>
<organism evidence="12 13">
    <name type="scientific">Raineyella fluvialis</name>
    <dbReference type="NCBI Taxonomy" id="2662261"/>
    <lineage>
        <taxon>Bacteria</taxon>
        <taxon>Bacillati</taxon>
        <taxon>Actinomycetota</taxon>
        <taxon>Actinomycetes</taxon>
        <taxon>Propionibacteriales</taxon>
        <taxon>Propionibacteriaceae</taxon>
        <taxon>Raineyella</taxon>
    </lineage>
</organism>
<gene>
    <name evidence="9" type="primary">xerC</name>
    <name evidence="12" type="ORF">Rai3103_16490</name>
</gene>
<feature type="active site" evidence="9">
    <location>
        <position position="161"/>
    </location>
</feature>
<dbReference type="InterPro" id="IPR002104">
    <property type="entry name" value="Integrase_catalytic"/>
</dbReference>
<dbReference type="GO" id="GO:0006313">
    <property type="term" value="P:DNA transposition"/>
    <property type="evidence" value="ECO:0007669"/>
    <property type="project" value="UniProtKB-UniRule"/>
</dbReference>
<keyword evidence="7 9" id="KW-0233">DNA recombination</keyword>
<dbReference type="PROSITE" id="PS51900">
    <property type="entry name" value="CB"/>
    <property type="match status" value="1"/>
</dbReference>
<proteinExistence type="inferred from homology"/>
<dbReference type="PANTHER" id="PTHR30349:SF77">
    <property type="entry name" value="TYROSINE RECOMBINASE XERC"/>
    <property type="match status" value="1"/>
</dbReference>
<feature type="active site" description="O-(3'-phospho-DNA)-tyrosine intermediate" evidence="9">
    <location>
        <position position="290"/>
    </location>
</feature>
<feature type="active site" evidence="9">
    <location>
        <position position="281"/>
    </location>
</feature>
<dbReference type="NCBIfam" id="NF001399">
    <property type="entry name" value="PRK00283.1"/>
    <property type="match status" value="1"/>
</dbReference>
<keyword evidence="2 9" id="KW-0963">Cytoplasm</keyword>
<feature type="active site" evidence="9">
    <location>
        <position position="258"/>
    </location>
</feature>
<comment type="similarity">
    <text evidence="9">Belongs to the 'phage' integrase family. XerC subfamily.</text>
</comment>
<comment type="subcellular location">
    <subcellularLocation>
        <location evidence="1 9">Cytoplasm</location>
    </subcellularLocation>
</comment>
<dbReference type="InterPro" id="IPR044068">
    <property type="entry name" value="CB"/>
</dbReference>
<dbReference type="Proteomes" id="UP000386847">
    <property type="component" value="Chromosome"/>
</dbReference>
<keyword evidence="13" id="KW-1185">Reference proteome</keyword>
<evidence type="ECO:0000256" key="5">
    <source>
        <dbReference type="ARBA" id="ARBA00022908"/>
    </source>
</evidence>
<dbReference type="GO" id="GO:0003677">
    <property type="term" value="F:DNA binding"/>
    <property type="evidence" value="ECO:0007669"/>
    <property type="project" value="UniProtKB-UniRule"/>
</dbReference>
<evidence type="ECO:0000313" key="13">
    <source>
        <dbReference type="Proteomes" id="UP000386847"/>
    </source>
</evidence>
<evidence type="ECO:0000256" key="3">
    <source>
        <dbReference type="ARBA" id="ARBA00022618"/>
    </source>
</evidence>
<comment type="function">
    <text evidence="9">Site-specific tyrosine recombinase, which acts by catalyzing the cutting and rejoining of the recombining DNA molecules. The XerC-XerD complex is essential to convert dimers of the bacterial chromosome into monomers to permit their segregation at cell division. It also contributes to the segregational stability of plasmids.</text>
</comment>
<evidence type="ECO:0000313" key="12">
    <source>
        <dbReference type="EMBL" id="QGF24951.1"/>
    </source>
</evidence>
<dbReference type="Gene3D" id="1.10.443.10">
    <property type="entry name" value="Intergrase catalytic core"/>
    <property type="match status" value="1"/>
</dbReference>
<dbReference type="InterPro" id="IPR011010">
    <property type="entry name" value="DNA_brk_join_enz"/>
</dbReference>
<evidence type="ECO:0000256" key="8">
    <source>
        <dbReference type="ARBA" id="ARBA00023306"/>
    </source>
</evidence>
<comment type="subunit">
    <text evidence="9">Forms a cyclic heterotetrameric complex composed of two molecules of XerC and two molecules of XerD.</text>
</comment>
<dbReference type="Pfam" id="PF02899">
    <property type="entry name" value="Phage_int_SAM_1"/>
    <property type="match status" value="1"/>
</dbReference>
<dbReference type="PANTHER" id="PTHR30349">
    <property type="entry name" value="PHAGE INTEGRASE-RELATED"/>
    <property type="match status" value="1"/>
</dbReference>
<evidence type="ECO:0000256" key="1">
    <source>
        <dbReference type="ARBA" id="ARBA00004496"/>
    </source>
</evidence>
<evidence type="ECO:0000256" key="6">
    <source>
        <dbReference type="ARBA" id="ARBA00023125"/>
    </source>
</evidence>
<dbReference type="GO" id="GO:0009037">
    <property type="term" value="F:tyrosine-based site-specific recombinase activity"/>
    <property type="evidence" value="ECO:0007669"/>
    <property type="project" value="UniProtKB-UniRule"/>
</dbReference>
<protein>
    <recommendedName>
        <fullName evidence="9">Tyrosine recombinase XerC</fullName>
    </recommendedName>
</protein>
<dbReference type="InterPro" id="IPR050090">
    <property type="entry name" value="Tyrosine_recombinase_XerCD"/>
</dbReference>
<keyword evidence="3 9" id="KW-0132">Cell division</keyword>
<dbReference type="Gene3D" id="1.10.150.130">
    <property type="match status" value="1"/>
</dbReference>
<dbReference type="InterPro" id="IPR010998">
    <property type="entry name" value="Integrase_recombinase_N"/>
</dbReference>
<dbReference type="RefSeq" id="WP_153573480.1">
    <property type="nucleotide sequence ID" value="NZ_CP045725.1"/>
</dbReference>